<feature type="transmembrane region" description="Helical" evidence="6">
    <location>
        <begin position="106"/>
        <end position="126"/>
    </location>
</feature>
<keyword evidence="2" id="KW-1003">Cell membrane</keyword>
<dbReference type="RefSeq" id="WP_108905217.1">
    <property type="nucleotide sequence ID" value="NZ_CP029188.1"/>
</dbReference>
<dbReference type="OrthoDB" id="3853596at2"/>
<dbReference type="AlphaFoldDB" id="A0A2S1SM67"/>
<feature type="transmembrane region" description="Helical" evidence="6">
    <location>
        <begin position="204"/>
        <end position="221"/>
    </location>
</feature>
<evidence type="ECO:0000256" key="2">
    <source>
        <dbReference type="ARBA" id="ARBA00022475"/>
    </source>
</evidence>
<dbReference type="InterPro" id="IPR017039">
    <property type="entry name" value="Virul_fac_BrkB"/>
</dbReference>
<evidence type="ECO:0000256" key="3">
    <source>
        <dbReference type="ARBA" id="ARBA00022692"/>
    </source>
</evidence>
<feature type="transmembrane region" description="Helical" evidence="6">
    <location>
        <begin position="252"/>
        <end position="271"/>
    </location>
</feature>
<evidence type="ECO:0000256" key="5">
    <source>
        <dbReference type="ARBA" id="ARBA00023136"/>
    </source>
</evidence>
<evidence type="ECO:0000313" key="8">
    <source>
        <dbReference type="Proteomes" id="UP000244900"/>
    </source>
</evidence>
<gene>
    <name evidence="7" type="ORF">DDW44_00915</name>
</gene>
<organism evidence="7 8">
    <name type="scientific">Streptomyces tirandamycinicus</name>
    <dbReference type="NCBI Taxonomy" id="2174846"/>
    <lineage>
        <taxon>Bacteria</taxon>
        <taxon>Bacillati</taxon>
        <taxon>Actinomycetota</taxon>
        <taxon>Actinomycetes</taxon>
        <taxon>Kitasatosporales</taxon>
        <taxon>Streptomycetaceae</taxon>
        <taxon>Streptomyces</taxon>
    </lineage>
</organism>
<evidence type="ECO:0000256" key="4">
    <source>
        <dbReference type="ARBA" id="ARBA00022989"/>
    </source>
</evidence>
<dbReference type="GO" id="GO:0005886">
    <property type="term" value="C:plasma membrane"/>
    <property type="evidence" value="ECO:0007669"/>
    <property type="project" value="UniProtKB-SubCell"/>
</dbReference>
<proteinExistence type="predicted"/>
<dbReference type="KEGG" id="stir:DDW44_00915"/>
<feature type="transmembrane region" description="Helical" evidence="6">
    <location>
        <begin position="180"/>
        <end position="198"/>
    </location>
</feature>
<evidence type="ECO:0000256" key="6">
    <source>
        <dbReference type="SAM" id="Phobius"/>
    </source>
</evidence>
<keyword evidence="8" id="KW-1185">Reference proteome</keyword>
<dbReference type="Proteomes" id="UP000244900">
    <property type="component" value="Chromosome"/>
</dbReference>
<keyword evidence="3 6" id="KW-0812">Transmembrane</keyword>
<dbReference type="EMBL" id="CP029188">
    <property type="protein sequence ID" value="AWI27490.1"/>
    <property type="molecule type" value="Genomic_DNA"/>
</dbReference>
<feature type="transmembrane region" description="Helical" evidence="6">
    <location>
        <begin position="146"/>
        <end position="168"/>
    </location>
</feature>
<reference evidence="7 8" key="1">
    <citation type="submission" date="2018-05" db="EMBL/GenBank/DDBJ databases">
        <title>Complete genome sequence of sponge-derived Streptomyces sp. HNM0039.</title>
        <authorList>
            <person name="Huang X."/>
            <person name="Zhou S."/>
        </authorList>
    </citation>
    <scope>NUCLEOTIDE SEQUENCE [LARGE SCALE GENOMIC DNA]</scope>
    <source>
        <strain evidence="7 8">HNM0039</strain>
    </source>
</reference>
<accession>A0A2S1SM67</accession>
<comment type="subcellular location">
    <subcellularLocation>
        <location evidence="1">Cell membrane</location>
        <topology evidence="1">Multi-pass membrane protein</topology>
    </subcellularLocation>
</comment>
<keyword evidence="4 6" id="KW-1133">Transmembrane helix</keyword>
<feature type="transmembrane region" description="Helical" evidence="6">
    <location>
        <begin position="228"/>
        <end position="246"/>
    </location>
</feature>
<dbReference type="Pfam" id="PF03631">
    <property type="entry name" value="Virul_fac_BrkB"/>
    <property type="match status" value="1"/>
</dbReference>
<sequence>MESSGDRNHASLGRRLIRRFRTVMGGKRGDDAGGGQELMARSMGFAAMGFLTLVPLLIVLAAADPTQAAGFARWLSRALSASEEAQPEIRQLFAPPRRALRTTTSFSLAALAVFGVTFAATVQTGYERVWELGPARRDSSYGRVLAGQVLWLCLLIGYLLVFTNTALWRQEVISSPQGTAAALVITVLFLWASQKIALGGRVGWTALLPGACATTAALLGLRLFSRLVFSPLIVANAVAYGPVGAVLVVQSWLVAVGFVVYGGALAGRILYEEARRRRSPG</sequence>
<feature type="transmembrane region" description="Helical" evidence="6">
    <location>
        <begin position="43"/>
        <end position="63"/>
    </location>
</feature>
<evidence type="ECO:0000256" key="1">
    <source>
        <dbReference type="ARBA" id="ARBA00004651"/>
    </source>
</evidence>
<name>A0A2S1SM67_9ACTN</name>
<evidence type="ECO:0000313" key="7">
    <source>
        <dbReference type="EMBL" id="AWI27490.1"/>
    </source>
</evidence>
<protein>
    <submittedName>
        <fullName evidence="7">Ribonuclease BN</fullName>
    </submittedName>
</protein>
<keyword evidence="5 6" id="KW-0472">Membrane</keyword>